<dbReference type="Proteomes" id="UP000076532">
    <property type="component" value="Unassembled WGS sequence"/>
</dbReference>
<accession>A0A166WNA4</accession>
<gene>
    <name evidence="2" type="ORF">FIBSPDRAFT_881419</name>
</gene>
<name>A0A166WNA4_9AGAM</name>
<sequence length="213" mass="23875">MDHVDAHNLPYWLTYNNYTNSCFMDGRYYWCGKVSREKGDDGNDNDNDIIHHYSQAHPTHFTPESLNSVATSGPQHHRPECPQRPNILPVWLVSGGKGGKGNNGNKVIYVLRPCLNELARPTHFGPESPNSTATSGPQHYRPKCPQRRDSSTLFVFEDRQTNGTAELSSVQKDGEQNLNDECVSRTLVYCENCIESARNARVSAIAQNATKIN</sequence>
<feature type="compositionally biased region" description="Polar residues" evidence="1">
    <location>
        <begin position="128"/>
        <end position="137"/>
    </location>
</feature>
<protein>
    <submittedName>
        <fullName evidence="2">Uncharacterized protein</fullName>
    </submittedName>
</protein>
<reference evidence="2 3" key="1">
    <citation type="journal article" date="2016" name="Mol. Biol. Evol.">
        <title>Comparative Genomics of Early-Diverging Mushroom-Forming Fungi Provides Insights into the Origins of Lignocellulose Decay Capabilities.</title>
        <authorList>
            <person name="Nagy L.G."/>
            <person name="Riley R."/>
            <person name="Tritt A."/>
            <person name="Adam C."/>
            <person name="Daum C."/>
            <person name="Floudas D."/>
            <person name="Sun H."/>
            <person name="Yadav J.S."/>
            <person name="Pangilinan J."/>
            <person name="Larsson K.H."/>
            <person name="Matsuura K."/>
            <person name="Barry K."/>
            <person name="Labutti K."/>
            <person name="Kuo R."/>
            <person name="Ohm R.A."/>
            <person name="Bhattacharya S.S."/>
            <person name="Shirouzu T."/>
            <person name="Yoshinaga Y."/>
            <person name="Martin F.M."/>
            <person name="Grigoriev I.V."/>
            <person name="Hibbett D.S."/>
        </authorList>
    </citation>
    <scope>NUCLEOTIDE SEQUENCE [LARGE SCALE GENOMIC DNA]</scope>
    <source>
        <strain evidence="2 3">CBS 109695</strain>
    </source>
</reference>
<dbReference type="AlphaFoldDB" id="A0A166WNA4"/>
<dbReference type="EMBL" id="KV417481">
    <property type="protein sequence ID" value="KZP33934.1"/>
    <property type="molecule type" value="Genomic_DNA"/>
</dbReference>
<proteinExistence type="predicted"/>
<keyword evidence="3" id="KW-1185">Reference proteome</keyword>
<feature type="region of interest" description="Disordered" evidence="1">
    <location>
        <begin position="121"/>
        <end position="148"/>
    </location>
</feature>
<evidence type="ECO:0000256" key="1">
    <source>
        <dbReference type="SAM" id="MobiDB-lite"/>
    </source>
</evidence>
<evidence type="ECO:0000313" key="2">
    <source>
        <dbReference type="EMBL" id="KZP33934.1"/>
    </source>
</evidence>
<evidence type="ECO:0000313" key="3">
    <source>
        <dbReference type="Proteomes" id="UP000076532"/>
    </source>
</evidence>
<organism evidence="2 3">
    <name type="scientific">Athelia psychrophila</name>
    <dbReference type="NCBI Taxonomy" id="1759441"/>
    <lineage>
        <taxon>Eukaryota</taxon>
        <taxon>Fungi</taxon>
        <taxon>Dikarya</taxon>
        <taxon>Basidiomycota</taxon>
        <taxon>Agaricomycotina</taxon>
        <taxon>Agaricomycetes</taxon>
        <taxon>Agaricomycetidae</taxon>
        <taxon>Atheliales</taxon>
        <taxon>Atheliaceae</taxon>
        <taxon>Athelia</taxon>
    </lineage>
</organism>